<gene>
    <name evidence="10" type="primary">acdA_1</name>
    <name evidence="10" type="ORF">RIdsm_01070</name>
    <name evidence="9" type="ORF">XM52_23185</name>
</gene>
<keyword evidence="4 5" id="KW-0274">FAD</keyword>
<dbReference type="GO" id="GO:0003995">
    <property type="term" value="F:acyl-CoA dehydrogenase activity"/>
    <property type="evidence" value="ECO:0007669"/>
    <property type="project" value="TreeGrafter"/>
</dbReference>
<proteinExistence type="inferred from homology"/>
<evidence type="ECO:0000256" key="5">
    <source>
        <dbReference type="RuleBase" id="RU362125"/>
    </source>
</evidence>
<evidence type="ECO:0000313" key="9">
    <source>
        <dbReference type="EMBL" id="KRS15525.1"/>
    </source>
</evidence>
<dbReference type="Gene3D" id="1.10.540.10">
    <property type="entry name" value="Acyl-CoA dehydrogenase/oxidase, N-terminal domain"/>
    <property type="match status" value="1"/>
</dbReference>
<dbReference type="InterPro" id="IPR006091">
    <property type="entry name" value="Acyl-CoA_Oxase/DH_mid-dom"/>
</dbReference>
<organism evidence="9 11">
    <name type="scientific">Roseovarius indicus</name>
    <dbReference type="NCBI Taxonomy" id="540747"/>
    <lineage>
        <taxon>Bacteria</taxon>
        <taxon>Pseudomonadati</taxon>
        <taxon>Pseudomonadota</taxon>
        <taxon>Alphaproteobacteria</taxon>
        <taxon>Rhodobacterales</taxon>
        <taxon>Roseobacteraceae</taxon>
        <taxon>Roseovarius</taxon>
    </lineage>
</organism>
<dbReference type="Proteomes" id="UP000051401">
    <property type="component" value="Unassembled WGS sequence"/>
</dbReference>
<evidence type="ECO:0000256" key="3">
    <source>
        <dbReference type="ARBA" id="ARBA00022630"/>
    </source>
</evidence>
<dbReference type="InterPro" id="IPR009100">
    <property type="entry name" value="AcylCoA_DH/oxidase_NM_dom_sf"/>
</dbReference>
<dbReference type="STRING" id="540747.SAMN04488031_106172"/>
<dbReference type="GO" id="GO:0046359">
    <property type="term" value="P:butyrate catabolic process"/>
    <property type="evidence" value="ECO:0007669"/>
    <property type="project" value="TreeGrafter"/>
</dbReference>
<evidence type="ECO:0000313" key="11">
    <source>
        <dbReference type="Proteomes" id="UP000051401"/>
    </source>
</evidence>
<dbReference type="PATRIC" id="fig|540747.5.peg.2995"/>
<evidence type="ECO:0000259" key="7">
    <source>
        <dbReference type="Pfam" id="PF02770"/>
    </source>
</evidence>
<dbReference type="EMBL" id="CP031598">
    <property type="protein sequence ID" value="QEW25284.1"/>
    <property type="molecule type" value="Genomic_DNA"/>
</dbReference>
<evidence type="ECO:0000256" key="2">
    <source>
        <dbReference type="ARBA" id="ARBA00009347"/>
    </source>
</evidence>
<dbReference type="InterPro" id="IPR037069">
    <property type="entry name" value="AcylCoA_DH/ox_N_sf"/>
</dbReference>
<evidence type="ECO:0000256" key="4">
    <source>
        <dbReference type="ARBA" id="ARBA00022827"/>
    </source>
</evidence>
<dbReference type="AlphaFoldDB" id="A0A0T5P2T4"/>
<protein>
    <submittedName>
        <fullName evidence="9">Acyl-CoA dehydrogenase</fullName>
        <ecNumber evidence="10">1.3.99.-</ecNumber>
    </submittedName>
</protein>
<dbReference type="InterPro" id="IPR036250">
    <property type="entry name" value="AcylCo_DH-like_C"/>
</dbReference>
<feature type="domain" description="Acyl-CoA oxidase/dehydrogenase middle" evidence="7">
    <location>
        <begin position="131"/>
        <end position="222"/>
    </location>
</feature>
<keyword evidence="5 10" id="KW-0560">Oxidoreductase</keyword>
<comment type="similarity">
    <text evidence="2 5">Belongs to the acyl-CoA dehydrogenase family.</text>
</comment>
<dbReference type="InterPro" id="IPR046373">
    <property type="entry name" value="Acyl-CoA_Oxase/DH_mid-dom_sf"/>
</dbReference>
<dbReference type="SUPFAM" id="SSF47203">
    <property type="entry name" value="Acyl-CoA dehydrogenase C-terminal domain-like"/>
    <property type="match status" value="1"/>
</dbReference>
<dbReference type="EC" id="1.3.99.-" evidence="10"/>
<dbReference type="PANTHER" id="PTHR43884:SF12">
    <property type="entry name" value="ISOVALERYL-COA DEHYDROGENASE, MITOCHONDRIAL-RELATED"/>
    <property type="match status" value="1"/>
</dbReference>
<sequence>MTALKEEIDREALWQAFSDETLLADLRDFVAKEIRPEADRIDREDYYPTEIVRKLSRAGYTNYLIEKEYGGSGGTYADAASIFEEIAVASAAVGISLITIFQAQTMLRKYGEESLKKKWLPKFGEGLLASYALTEANHGSDIRTLDTKAWRDGDDWIIDGEKHFITSGSAAEFYITLAETDAGVTVFAVPGDAPGVSIYDGENSATFGLRNGPHMNVVYDKVRLPADHMVGTEGKGVRQAATVLNHSRTLAGAISNGVSRAAYEDALAFARDRRAFDSRVLEFQGIQWYFSEMLTEIDSARLLVFRAASALDEDHQVIRWGSEAKLKAGEVATQVAVKAAQICGAYGITENAPFSRYLRDAKAYEVAGGSNEILKNTIGKFLMPVAGIEKKKPK</sequence>
<reference evidence="9 11" key="1">
    <citation type="submission" date="2015-04" db="EMBL/GenBank/DDBJ databases">
        <title>The draft genome sequence of Roseovarius indicus B108T.</title>
        <authorList>
            <person name="Li G."/>
            <person name="Lai Q."/>
            <person name="Shao Z."/>
            <person name="Yan P."/>
        </authorList>
    </citation>
    <scope>NUCLEOTIDE SEQUENCE [LARGE SCALE GENOMIC DNA]</scope>
    <source>
        <strain evidence="9 11">B108</strain>
    </source>
</reference>
<dbReference type="SUPFAM" id="SSF56645">
    <property type="entry name" value="Acyl-CoA dehydrogenase NM domain-like"/>
    <property type="match status" value="1"/>
</dbReference>
<dbReference type="Pfam" id="PF02771">
    <property type="entry name" value="Acyl-CoA_dh_N"/>
    <property type="match status" value="1"/>
</dbReference>
<keyword evidence="11" id="KW-1185">Reference proteome</keyword>
<dbReference type="RefSeq" id="WP_057820056.1">
    <property type="nucleotide sequence ID" value="NZ_CP031598.1"/>
</dbReference>
<dbReference type="Pfam" id="PF02770">
    <property type="entry name" value="Acyl-CoA_dh_M"/>
    <property type="match status" value="1"/>
</dbReference>
<dbReference type="Pfam" id="PF00441">
    <property type="entry name" value="Acyl-CoA_dh_1"/>
    <property type="match status" value="1"/>
</dbReference>
<evidence type="ECO:0000256" key="1">
    <source>
        <dbReference type="ARBA" id="ARBA00001974"/>
    </source>
</evidence>
<comment type="cofactor">
    <cofactor evidence="1 5">
        <name>FAD</name>
        <dbReference type="ChEBI" id="CHEBI:57692"/>
    </cofactor>
</comment>
<keyword evidence="3 5" id="KW-0285">Flavoprotein</keyword>
<dbReference type="InterPro" id="IPR009075">
    <property type="entry name" value="AcylCo_DH/oxidase_C"/>
</dbReference>
<reference evidence="10 12" key="2">
    <citation type="submission" date="2018-08" db="EMBL/GenBank/DDBJ databases">
        <title>Genetic Globetrotter - A new plasmid hitch-hiking vast phylogenetic and geographic distances.</title>
        <authorList>
            <person name="Vollmers J."/>
            <person name="Petersen J."/>
        </authorList>
    </citation>
    <scope>NUCLEOTIDE SEQUENCE [LARGE SCALE GENOMIC DNA]</scope>
    <source>
        <strain evidence="10 12">DSM 26383</strain>
    </source>
</reference>
<evidence type="ECO:0000259" key="8">
    <source>
        <dbReference type="Pfam" id="PF02771"/>
    </source>
</evidence>
<dbReference type="GO" id="GO:0033539">
    <property type="term" value="P:fatty acid beta-oxidation using acyl-CoA dehydrogenase"/>
    <property type="evidence" value="ECO:0007669"/>
    <property type="project" value="TreeGrafter"/>
</dbReference>
<dbReference type="Proteomes" id="UP000325785">
    <property type="component" value="Chromosome"/>
</dbReference>
<dbReference type="PIRSF" id="PIRSF016578">
    <property type="entry name" value="HsaA"/>
    <property type="match status" value="1"/>
</dbReference>
<dbReference type="InterPro" id="IPR013786">
    <property type="entry name" value="AcylCoA_DH/ox_N"/>
</dbReference>
<dbReference type="EMBL" id="LAXI01000021">
    <property type="protein sequence ID" value="KRS15525.1"/>
    <property type="molecule type" value="Genomic_DNA"/>
</dbReference>
<dbReference type="Gene3D" id="2.40.110.10">
    <property type="entry name" value="Butyryl-CoA Dehydrogenase, subunit A, domain 2"/>
    <property type="match status" value="1"/>
</dbReference>
<evidence type="ECO:0000259" key="6">
    <source>
        <dbReference type="Pfam" id="PF00441"/>
    </source>
</evidence>
<dbReference type="Gene3D" id="1.20.140.10">
    <property type="entry name" value="Butyryl-CoA Dehydrogenase, subunit A, domain 3"/>
    <property type="match status" value="1"/>
</dbReference>
<feature type="domain" description="Acyl-CoA dehydrogenase/oxidase N-terminal" evidence="8">
    <location>
        <begin position="20"/>
        <end position="125"/>
    </location>
</feature>
<name>A0A0T5P2T4_9RHOB</name>
<dbReference type="KEGG" id="rid:RIdsm_01070"/>
<feature type="domain" description="Acyl-CoA dehydrogenase/oxidase C-terminal" evidence="6">
    <location>
        <begin position="234"/>
        <end position="382"/>
    </location>
</feature>
<evidence type="ECO:0000313" key="10">
    <source>
        <dbReference type="EMBL" id="QEW25284.1"/>
    </source>
</evidence>
<dbReference type="PANTHER" id="PTHR43884">
    <property type="entry name" value="ACYL-COA DEHYDROGENASE"/>
    <property type="match status" value="1"/>
</dbReference>
<dbReference type="GO" id="GO:0050660">
    <property type="term" value="F:flavin adenine dinucleotide binding"/>
    <property type="evidence" value="ECO:0007669"/>
    <property type="project" value="InterPro"/>
</dbReference>
<evidence type="ECO:0000313" key="12">
    <source>
        <dbReference type="Proteomes" id="UP000325785"/>
    </source>
</evidence>
<accession>A0A0T5P2T4</accession>
<dbReference type="OrthoDB" id="9775090at2"/>